<dbReference type="EMBL" id="VEVO01000005">
    <property type="protein sequence ID" value="KAF0041630.1"/>
    <property type="molecule type" value="Genomic_DNA"/>
</dbReference>
<protein>
    <submittedName>
        <fullName evidence="1">Uncharacterized protein</fullName>
    </submittedName>
</protein>
<name>A0A6A4TCU3_SCOMX</name>
<accession>A0A6A4TCU3</accession>
<reference evidence="1 2" key="1">
    <citation type="submission" date="2019-06" db="EMBL/GenBank/DDBJ databases">
        <title>Draft genomes of female and male turbot (Scophthalmus maximus).</title>
        <authorList>
            <person name="Xu H."/>
            <person name="Xu X.-W."/>
            <person name="Shao C."/>
            <person name="Chen S."/>
        </authorList>
    </citation>
    <scope>NUCLEOTIDE SEQUENCE [LARGE SCALE GENOMIC DNA]</scope>
    <source>
        <strain evidence="1">Ysfricsl-2016a</strain>
        <tissue evidence="1">Blood</tissue>
    </source>
</reference>
<evidence type="ECO:0000313" key="2">
    <source>
        <dbReference type="Proteomes" id="UP000438429"/>
    </source>
</evidence>
<gene>
    <name evidence="1" type="ORF">F2P81_005162</name>
</gene>
<evidence type="ECO:0000313" key="1">
    <source>
        <dbReference type="EMBL" id="KAF0041630.1"/>
    </source>
</evidence>
<organism evidence="1 2">
    <name type="scientific">Scophthalmus maximus</name>
    <name type="common">Turbot</name>
    <name type="synonym">Psetta maxima</name>
    <dbReference type="NCBI Taxonomy" id="52904"/>
    <lineage>
        <taxon>Eukaryota</taxon>
        <taxon>Metazoa</taxon>
        <taxon>Chordata</taxon>
        <taxon>Craniata</taxon>
        <taxon>Vertebrata</taxon>
        <taxon>Euteleostomi</taxon>
        <taxon>Actinopterygii</taxon>
        <taxon>Neopterygii</taxon>
        <taxon>Teleostei</taxon>
        <taxon>Neoteleostei</taxon>
        <taxon>Acanthomorphata</taxon>
        <taxon>Carangaria</taxon>
        <taxon>Pleuronectiformes</taxon>
        <taxon>Pleuronectoidei</taxon>
        <taxon>Scophthalmidae</taxon>
        <taxon>Scophthalmus</taxon>
    </lineage>
</organism>
<comment type="caution">
    <text evidence="1">The sequence shown here is derived from an EMBL/GenBank/DDBJ whole genome shotgun (WGS) entry which is preliminary data.</text>
</comment>
<dbReference type="AlphaFoldDB" id="A0A6A4TCU3"/>
<dbReference type="Proteomes" id="UP000438429">
    <property type="component" value="Unassembled WGS sequence"/>
</dbReference>
<sequence>MSSRCVSQSDLFIFLQSERRSVLRPLSSSTCEAEKRPTCLPAMFPLAARPLCRPSCTHGELSGRRSGFQQALQSDVCRHSCSSRERTDGRTSATEFGLSVVLGEKMQAVKHDRPSDGETGTNGHEIVFSSRTSEEADKLPPLAAAASGTNMVSASQRDESLFCLLRPLCDPLFWFFRAAKSHNAGVVNDLYYVCGRHHRRHRRVHPRSRYDYEATLNL</sequence>
<proteinExistence type="predicted"/>